<feature type="transmembrane region" description="Helical" evidence="6">
    <location>
        <begin position="236"/>
        <end position="257"/>
    </location>
</feature>
<evidence type="ECO:0000256" key="5">
    <source>
        <dbReference type="SAM" id="MobiDB-lite"/>
    </source>
</evidence>
<feature type="transmembrane region" description="Helical" evidence="6">
    <location>
        <begin position="142"/>
        <end position="161"/>
    </location>
</feature>
<organism evidence="8 9">
    <name type="scientific">Arxiozyma heterogenica</name>
    <dbReference type="NCBI Taxonomy" id="278026"/>
    <lineage>
        <taxon>Eukaryota</taxon>
        <taxon>Fungi</taxon>
        <taxon>Dikarya</taxon>
        <taxon>Ascomycota</taxon>
        <taxon>Saccharomycotina</taxon>
        <taxon>Saccharomycetes</taxon>
        <taxon>Saccharomycetales</taxon>
        <taxon>Saccharomycetaceae</taxon>
        <taxon>Arxiozyma</taxon>
    </lineage>
</organism>
<dbReference type="Gene3D" id="1.20.1250.20">
    <property type="entry name" value="MFS general substrate transporter like domains"/>
    <property type="match status" value="2"/>
</dbReference>
<reference evidence="9" key="1">
    <citation type="submission" date="2023-07" db="EMBL/GenBank/DDBJ databases">
        <title>A draft genome of Kazachstania heterogenica Y-27499.</title>
        <authorList>
            <person name="Donic C."/>
            <person name="Kralova J.S."/>
            <person name="Fidel L."/>
            <person name="Ben-Dor S."/>
            <person name="Jung S."/>
        </authorList>
    </citation>
    <scope>NUCLEOTIDE SEQUENCE [LARGE SCALE GENOMIC DNA]</scope>
    <source>
        <strain evidence="9">Y27499</strain>
    </source>
</reference>
<feature type="transmembrane region" description="Helical" evidence="6">
    <location>
        <begin position="466"/>
        <end position="485"/>
    </location>
</feature>
<sequence length="552" mass="61792">MNNTSPAELEVLSGSSKEYSIEDNMTEETVQIENEQLKKEDVFTQTDSSSETLQDNSTPWQNSDYFSCYWKEYLFVLTCMLSNLLNQAGQTQILSTMNVLADSFKTDSSKKTWIMASFPLVSGSFILISGRVGDIYGLKKTFMLGCIVMIVWSLICGFSNYSSNVSFFITCRAFQGLGVAFVLPNAMGLVGNIYKVGSLRKNVVISFIGMCAPTGAALGSLWAGMITYENKTQWPWIFYSYAIVSFINLLMAYYSIPNNIPTNVNGFKMDWYGSILAVIGLILFNFVWNQGPIVGWQTGYVIALLIISVFFLIAFFVFEIHYAKSPLLPPEIVRNRHIITILSSIFMGWGSFGVWTFYYYAFQLNLRHYSTVWVGATHVFFILWGTTAAFICAFTIKHVGAPVILFLSSIGFTVGSVMLSVTPVRQSFWRMNFGMEIILTMGMDFSFPAASIILSNFLPMQYQGMAGSLVNTIINYSTSLCLGMATTVETQINKSGQDLLKGYRAALYFASGLAGFGIVIAFSYLCETTYMNRKKKLVAQKEHTTTEEFQIC</sequence>
<keyword evidence="4 6" id="KW-0472">Membrane</keyword>
<feature type="transmembrane region" description="Helical" evidence="6">
    <location>
        <begin position="300"/>
        <end position="318"/>
    </location>
</feature>
<dbReference type="GO" id="GO:0016020">
    <property type="term" value="C:membrane"/>
    <property type="evidence" value="ECO:0007669"/>
    <property type="project" value="UniProtKB-SubCell"/>
</dbReference>
<proteinExistence type="predicted"/>
<comment type="caution">
    <text evidence="8">The sequence shown here is derived from an EMBL/GenBank/DDBJ whole genome shotgun (WGS) entry which is preliminary data.</text>
</comment>
<feature type="transmembrane region" description="Helical" evidence="6">
    <location>
        <begin position="372"/>
        <end position="396"/>
    </location>
</feature>
<gene>
    <name evidence="8" type="ORF">RI543_000569</name>
</gene>
<feature type="domain" description="Major facilitator superfamily (MFS) profile" evidence="7">
    <location>
        <begin position="75"/>
        <end position="529"/>
    </location>
</feature>
<dbReference type="FunFam" id="1.20.1250.20:FF:000397">
    <property type="entry name" value="Aminotriazole resistance protein"/>
    <property type="match status" value="1"/>
</dbReference>
<evidence type="ECO:0000256" key="1">
    <source>
        <dbReference type="ARBA" id="ARBA00004141"/>
    </source>
</evidence>
<feature type="transmembrane region" description="Helical" evidence="6">
    <location>
        <begin position="433"/>
        <end position="454"/>
    </location>
</feature>
<evidence type="ECO:0000313" key="9">
    <source>
        <dbReference type="Proteomes" id="UP001306508"/>
    </source>
</evidence>
<dbReference type="AlphaFoldDB" id="A0AAN7WU30"/>
<accession>A0AAN7WU30</accession>
<feature type="transmembrane region" description="Helical" evidence="6">
    <location>
        <begin position="112"/>
        <end position="130"/>
    </location>
</feature>
<dbReference type="EMBL" id="JAWIZZ010000023">
    <property type="protein sequence ID" value="KAK5781918.1"/>
    <property type="molecule type" value="Genomic_DNA"/>
</dbReference>
<dbReference type="PANTHER" id="PTHR42718:SF14">
    <property type="entry name" value="AMINOTRIAZOLE RESISTANCE PROTEIN"/>
    <property type="match status" value="1"/>
</dbReference>
<feature type="transmembrane region" description="Helical" evidence="6">
    <location>
        <begin position="505"/>
        <end position="526"/>
    </location>
</feature>
<feature type="transmembrane region" description="Helical" evidence="6">
    <location>
        <begin position="269"/>
        <end position="288"/>
    </location>
</feature>
<protein>
    <recommendedName>
        <fullName evidence="7">Major facilitator superfamily (MFS) profile domain-containing protein</fullName>
    </recommendedName>
</protein>
<feature type="region of interest" description="Disordered" evidence="5">
    <location>
        <begin position="1"/>
        <end position="20"/>
    </location>
</feature>
<dbReference type="InterPro" id="IPR036259">
    <property type="entry name" value="MFS_trans_sf"/>
</dbReference>
<dbReference type="CDD" id="cd17476">
    <property type="entry name" value="MFS_Amf1_MDR_like"/>
    <property type="match status" value="1"/>
</dbReference>
<dbReference type="PANTHER" id="PTHR42718">
    <property type="entry name" value="MAJOR FACILITATOR SUPERFAMILY MULTIDRUG TRANSPORTER MFSC"/>
    <property type="match status" value="1"/>
</dbReference>
<evidence type="ECO:0000313" key="8">
    <source>
        <dbReference type="EMBL" id="KAK5781918.1"/>
    </source>
</evidence>
<dbReference type="PROSITE" id="PS50850">
    <property type="entry name" value="MFS"/>
    <property type="match status" value="1"/>
</dbReference>
<keyword evidence="3 6" id="KW-1133">Transmembrane helix</keyword>
<dbReference type="Proteomes" id="UP001306508">
    <property type="component" value="Unassembled WGS sequence"/>
</dbReference>
<dbReference type="InterPro" id="IPR011701">
    <property type="entry name" value="MFS"/>
</dbReference>
<keyword evidence="2 6" id="KW-0812">Transmembrane</keyword>
<evidence type="ECO:0000256" key="3">
    <source>
        <dbReference type="ARBA" id="ARBA00022989"/>
    </source>
</evidence>
<evidence type="ECO:0000256" key="2">
    <source>
        <dbReference type="ARBA" id="ARBA00022692"/>
    </source>
</evidence>
<dbReference type="Pfam" id="PF07690">
    <property type="entry name" value="MFS_1"/>
    <property type="match status" value="1"/>
</dbReference>
<name>A0AAN7WU30_9SACH</name>
<evidence type="ECO:0000256" key="6">
    <source>
        <dbReference type="SAM" id="Phobius"/>
    </source>
</evidence>
<keyword evidence="9" id="KW-1185">Reference proteome</keyword>
<dbReference type="InterPro" id="IPR020846">
    <property type="entry name" value="MFS_dom"/>
</dbReference>
<feature type="transmembrane region" description="Helical" evidence="6">
    <location>
        <begin position="203"/>
        <end position="224"/>
    </location>
</feature>
<dbReference type="SUPFAM" id="SSF103473">
    <property type="entry name" value="MFS general substrate transporter"/>
    <property type="match status" value="2"/>
</dbReference>
<feature type="transmembrane region" description="Helical" evidence="6">
    <location>
        <begin position="403"/>
        <end position="421"/>
    </location>
</feature>
<feature type="transmembrane region" description="Helical" evidence="6">
    <location>
        <begin position="167"/>
        <end position="191"/>
    </location>
</feature>
<evidence type="ECO:0000256" key="4">
    <source>
        <dbReference type="ARBA" id="ARBA00023136"/>
    </source>
</evidence>
<dbReference type="GO" id="GO:0022857">
    <property type="term" value="F:transmembrane transporter activity"/>
    <property type="evidence" value="ECO:0007669"/>
    <property type="project" value="InterPro"/>
</dbReference>
<feature type="transmembrane region" description="Helical" evidence="6">
    <location>
        <begin position="338"/>
        <end position="360"/>
    </location>
</feature>
<evidence type="ECO:0000259" key="7">
    <source>
        <dbReference type="PROSITE" id="PS50850"/>
    </source>
</evidence>
<comment type="subcellular location">
    <subcellularLocation>
        <location evidence="1">Membrane</location>
        <topology evidence="1">Multi-pass membrane protein</topology>
    </subcellularLocation>
</comment>